<name>A0A1C4XKU2_MICVI</name>
<accession>A0A1C4XKU2</accession>
<dbReference type="OrthoDB" id="4404538at2"/>
<dbReference type="Proteomes" id="UP000198242">
    <property type="component" value="Chromosome I"/>
</dbReference>
<dbReference type="EMBL" id="LT607411">
    <property type="protein sequence ID" value="SCF08781.1"/>
    <property type="molecule type" value="Genomic_DNA"/>
</dbReference>
<reference evidence="2" key="1">
    <citation type="submission" date="2016-06" db="EMBL/GenBank/DDBJ databases">
        <authorList>
            <person name="Varghese N."/>
            <person name="Submissions Spin"/>
        </authorList>
    </citation>
    <scope>NUCLEOTIDE SEQUENCE [LARGE SCALE GENOMIC DNA]</scope>
    <source>
        <strain evidence="2">DSM 43909</strain>
    </source>
</reference>
<evidence type="ECO:0008006" key="3">
    <source>
        <dbReference type="Google" id="ProtNLM"/>
    </source>
</evidence>
<dbReference type="InterPro" id="IPR018697">
    <property type="entry name" value="DUF2199"/>
</dbReference>
<keyword evidence="2" id="KW-1185">Reference proteome</keyword>
<organism evidence="1 2">
    <name type="scientific">Micromonospora viridifaciens</name>
    <dbReference type="NCBI Taxonomy" id="1881"/>
    <lineage>
        <taxon>Bacteria</taxon>
        <taxon>Bacillati</taxon>
        <taxon>Actinomycetota</taxon>
        <taxon>Actinomycetes</taxon>
        <taxon>Micromonosporales</taxon>
        <taxon>Micromonosporaceae</taxon>
        <taxon>Micromonospora</taxon>
    </lineage>
</organism>
<evidence type="ECO:0000313" key="2">
    <source>
        <dbReference type="Proteomes" id="UP000198242"/>
    </source>
</evidence>
<dbReference type="AlphaFoldDB" id="A0A1C4XKU2"/>
<proteinExistence type="predicted"/>
<evidence type="ECO:0000313" key="1">
    <source>
        <dbReference type="EMBL" id="SCF08781.1"/>
    </source>
</evidence>
<gene>
    <name evidence="1" type="ORF">GA0074695_3377</name>
</gene>
<sequence>MPDTPGYDCGTCGSRHEDLPLSYRTRAPVYWSEELAADEGSELTGDLCIIRGEHFFVQGNLDIPLLDAEGSFSWGVWVSLSAANFGRTVSLWETPGREAEPHHFGWLSTELPVYEPSTVNLKTHVHTRPVGEKPLVEVEPTDHPLAVAQRTGMTMADVQRIAEQLLHP</sequence>
<dbReference type="RefSeq" id="WP_089007112.1">
    <property type="nucleotide sequence ID" value="NZ_LT607411.1"/>
</dbReference>
<protein>
    <recommendedName>
        <fullName evidence="3">DUF2199 domain-containing protein</fullName>
    </recommendedName>
</protein>
<dbReference type="Pfam" id="PF09965">
    <property type="entry name" value="DUF2199"/>
    <property type="match status" value="1"/>
</dbReference>